<dbReference type="AlphaFoldDB" id="A0AAP9Y962"/>
<evidence type="ECO:0000313" key="2">
    <source>
        <dbReference type="Proteomes" id="UP000596192"/>
    </source>
</evidence>
<dbReference type="RefSeq" id="WP_198866149.1">
    <property type="nucleotide sequence ID" value="NZ_CP066310.1"/>
</dbReference>
<sequence length="107" mass="11269">MEQQLIGIPAVLAAWRSEGEADQRGQVVGLALGRCKAQRVPARFADVAQFQAVPVMAAQRLVVLGALAAVPVVGEVLGLADVGEGGVDLREEVRVARHEGLRRPLAP</sequence>
<name>A0AAP9Y962_9GAMM</name>
<dbReference type="Proteomes" id="UP000596192">
    <property type="component" value="Chromosome"/>
</dbReference>
<evidence type="ECO:0000313" key="1">
    <source>
        <dbReference type="EMBL" id="QQE87107.1"/>
    </source>
</evidence>
<reference evidence="1 2" key="1">
    <citation type="submission" date="2020-12" db="EMBL/GenBank/DDBJ databases">
        <title>Genomic Analysis and Response surface optimization of nitrogen-fixing conditions for A. chroococcum strain HR1, Isolation from rhizosphere soil.</title>
        <authorList>
            <person name="Li J."/>
            <person name="Yang H."/>
            <person name="Liu H."/>
            <person name="Wang C."/>
            <person name="Tian Y."/>
            <person name="Lu X.Y."/>
        </authorList>
    </citation>
    <scope>NUCLEOTIDE SEQUENCE [LARGE SCALE GENOMIC DNA]</scope>
    <source>
        <strain evidence="1 2">HR1</strain>
    </source>
</reference>
<gene>
    <name evidence="1" type="ORF">GKQ51_12305</name>
</gene>
<organism evidence="1 2">
    <name type="scientific">Azotobacter chroococcum</name>
    <dbReference type="NCBI Taxonomy" id="353"/>
    <lineage>
        <taxon>Bacteria</taxon>
        <taxon>Pseudomonadati</taxon>
        <taxon>Pseudomonadota</taxon>
        <taxon>Gammaproteobacteria</taxon>
        <taxon>Pseudomonadales</taxon>
        <taxon>Pseudomonadaceae</taxon>
        <taxon>Azotobacter</taxon>
    </lineage>
</organism>
<proteinExistence type="predicted"/>
<dbReference type="EMBL" id="CP066310">
    <property type="protein sequence ID" value="QQE87107.1"/>
    <property type="molecule type" value="Genomic_DNA"/>
</dbReference>
<protein>
    <submittedName>
        <fullName evidence="1">Uncharacterized protein</fullName>
    </submittedName>
</protein>
<accession>A0AAP9Y962</accession>